<proteinExistence type="predicted"/>
<comment type="caution">
    <text evidence="2">The sequence shown here is derived from an EMBL/GenBank/DDBJ whole genome shotgun (WGS) entry which is preliminary data.</text>
</comment>
<organism evidence="2 3">
    <name type="scientific">Labrys okinawensis</name>
    <dbReference type="NCBI Taxonomy" id="346911"/>
    <lineage>
        <taxon>Bacteria</taxon>
        <taxon>Pseudomonadati</taxon>
        <taxon>Pseudomonadota</taxon>
        <taxon>Alphaproteobacteria</taxon>
        <taxon>Hyphomicrobiales</taxon>
        <taxon>Xanthobacteraceae</taxon>
        <taxon>Labrys</taxon>
    </lineage>
</organism>
<evidence type="ECO:0000256" key="1">
    <source>
        <dbReference type="SAM" id="Phobius"/>
    </source>
</evidence>
<accession>A0A2S9QEL6</accession>
<protein>
    <submittedName>
        <fullName evidence="2">Uncharacterized protein</fullName>
    </submittedName>
</protein>
<gene>
    <name evidence="2" type="ORF">C5L14_07710</name>
</gene>
<evidence type="ECO:0000313" key="3">
    <source>
        <dbReference type="Proteomes" id="UP000237682"/>
    </source>
</evidence>
<sequence>MHEGADCITLSLVEKRRGSLKREDVMKLWSVSAVVLVGVMAAGCVSSGLGTSRGPGASGAAVAVQSGRISKIDQFSYITAACREVPGVAARVTRQAGYGRVNIRRTRDFSPYEAGNSSAGCNSRRVPVWQVLYTSAPDYRGPDQFAYRKAFPNGKVLDVVVNVDVQ</sequence>
<keyword evidence="1" id="KW-1133">Transmembrane helix</keyword>
<evidence type="ECO:0000313" key="2">
    <source>
        <dbReference type="EMBL" id="PRH87798.1"/>
    </source>
</evidence>
<dbReference type="EMBL" id="PUEJ01000003">
    <property type="protein sequence ID" value="PRH87798.1"/>
    <property type="molecule type" value="Genomic_DNA"/>
</dbReference>
<keyword evidence="1" id="KW-0472">Membrane</keyword>
<dbReference type="AlphaFoldDB" id="A0A2S9QEL6"/>
<keyword evidence="3" id="KW-1185">Reference proteome</keyword>
<reference evidence="2 3" key="1">
    <citation type="submission" date="2018-02" db="EMBL/GenBank/DDBJ databases">
        <title>Whole genome sequencing of endophytic bacterium.</title>
        <authorList>
            <person name="Eedara R."/>
            <person name="Podile A.R."/>
        </authorList>
    </citation>
    <scope>NUCLEOTIDE SEQUENCE [LARGE SCALE GENOMIC DNA]</scope>
    <source>
        <strain evidence="2 3">RP1T</strain>
    </source>
</reference>
<keyword evidence="1" id="KW-0812">Transmembrane</keyword>
<name>A0A2S9QEL6_9HYPH</name>
<feature type="transmembrane region" description="Helical" evidence="1">
    <location>
        <begin position="25"/>
        <end position="43"/>
    </location>
</feature>
<dbReference type="Proteomes" id="UP000237682">
    <property type="component" value="Unassembled WGS sequence"/>
</dbReference>